<dbReference type="InterPro" id="IPR011250">
    <property type="entry name" value="OMP/PagP_B-barrel"/>
</dbReference>
<comment type="subcellular location">
    <subcellularLocation>
        <location evidence="1">Cell outer membrane</location>
    </subcellularLocation>
</comment>
<organism evidence="3 4">
    <name type="scientific">Microvirgula aerodenitrificans</name>
    <dbReference type="NCBI Taxonomy" id="57480"/>
    <lineage>
        <taxon>Bacteria</taxon>
        <taxon>Pseudomonadati</taxon>
        <taxon>Pseudomonadota</taxon>
        <taxon>Betaproteobacteria</taxon>
        <taxon>Neisseriales</taxon>
        <taxon>Aquaspirillaceae</taxon>
        <taxon>Microvirgula</taxon>
    </lineage>
</organism>
<dbReference type="STRING" id="1122240.GCA_000620105_00467"/>
<gene>
    <name evidence="3" type="ORF">DAI18_03625</name>
</gene>
<dbReference type="RefSeq" id="WP_028497950.1">
    <property type="nucleotide sequence ID" value="NZ_CALFSO010000048.1"/>
</dbReference>
<proteinExistence type="predicted"/>
<sequence>MKKLAIALLVGAAFAPVVAMADAGDIIARFRAINVNPDVSTSGLLSNPLDADVKDATVPELDFTYMITNNIGAELILGTSRHKVSANRTALGGGSGDIGKVSVLPPTLTLQWHFMPQHDVFRPYVGAGVNYTRFYNVGLNTEVGRVDVDRNSWGGALQVGADFPIAKNVFINVDVKKLWISTDVRGTSGAINGVKLGTLDINPWVFGLGVGMKF</sequence>
<dbReference type="Proteomes" id="UP000244173">
    <property type="component" value="Chromosome"/>
</dbReference>
<dbReference type="Gene3D" id="2.40.160.20">
    <property type="match status" value="1"/>
</dbReference>
<reference evidence="3 4" key="1">
    <citation type="submission" date="2018-04" db="EMBL/GenBank/DDBJ databases">
        <title>Denitrifier Microvirgula.</title>
        <authorList>
            <person name="Anderson E."/>
            <person name="Jang J."/>
            <person name="Ishii S."/>
        </authorList>
    </citation>
    <scope>NUCLEOTIDE SEQUENCE [LARGE SCALE GENOMIC DNA]</scope>
    <source>
        <strain evidence="3 4">BE2.4</strain>
    </source>
</reference>
<dbReference type="KEGG" id="maer:DAI18_03625"/>
<dbReference type="EMBL" id="CP028519">
    <property type="protein sequence ID" value="AVY93229.1"/>
    <property type="molecule type" value="Genomic_DNA"/>
</dbReference>
<dbReference type="PANTHER" id="PTHR36920:SF1">
    <property type="entry name" value="OUTER MEMBRANE PROTEIN W"/>
    <property type="match status" value="1"/>
</dbReference>
<evidence type="ECO:0000256" key="1">
    <source>
        <dbReference type="ARBA" id="ARBA00004442"/>
    </source>
</evidence>
<dbReference type="SUPFAM" id="SSF56925">
    <property type="entry name" value="OMPA-like"/>
    <property type="match status" value="1"/>
</dbReference>
<dbReference type="GO" id="GO:0009279">
    <property type="term" value="C:cell outer membrane"/>
    <property type="evidence" value="ECO:0007669"/>
    <property type="project" value="UniProtKB-SubCell"/>
</dbReference>
<feature type="chain" id="PRO_5015683552" evidence="2">
    <location>
        <begin position="22"/>
        <end position="214"/>
    </location>
</feature>
<dbReference type="AlphaFoldDB" id="A0A2S0P761"/>
<dbReference type="GO" id="GO:0055085">
    <property type="term" value="P:transmembrane transport"/>
    <property type="evidence" value="ECO:0007669"/>
    <property type="project" value="TreeGrafter"/>
</dbReference>
<feature type="signal peptide" evidence="2">
    <location>
        <begin position="1"/>
        <end position="21"/>
    </location>
</feature>
<keyword evidence="2" id="KW-0732">Signal</keyword>
<protein>
    <submittedName>
        <fullName evidence="3">OmpW family protein</fullName>
    </submittedName>
</protein>
<dbReference type="Pfam" id="PF03922">
    <property type="entry name" value="OmpW"/>
    <property type="match status" value="1"/>
</dbReference>
<name>A0A2S0P761_9NEIS</name>
<evidence type="ECO:0000313" key="4">
    <source>
        <dbReference type="Proteomes" id="UP000244173"/>
    </source>
</evidence>
<dbReference type="OrthoDB" id="9807574at2"/>
<evidence type="ECO:0000256" key="2">
    <source>
        <dbReference type="SAM" id="SignalP"/>
    </source>
</evidence>
<keyword evidence="4" id="KW-1185">Reference proteome</keyword>
<accession>A0A2S0P761</accession>
<dbReference type="InterPro" id="IPR005618">
    <property type="entry name" value="OMPW"/>
</dbReference>
<evidence type="ECO:0000313" key="3">
    <source>
        <dbReference type="EMBL" id="AVY93229.1"/>
    </source>
</evidence>
<dbReference type="PANTHER" id="PTHR36920">
    <property type="match status" value="1"/>
</dbReference>